<dbReference type="Gene3D" id="1.25.40.10">
    <property type="entry name" value="Tetratricopeptide repeat domain"/>
    <property type="match status" value="1"/>
</dbReference>
<organism evidence="5 6">
    <name type="scientific">Georgenia satyanarayanai</name>
    <dbReference type="NCBI Taxonomy" id="860221"/>
    <lineage>
        <taxon>Bacteria</taxon>
        <taxon>Bacillati</taxon>
        <taxon>Actinomycetota</taxon>
        <taxon>Actinomycetes</taxon>
        <taxon>Micrococcales</taxon>
        <taxon>Bogoriellaceae</taxon>
        <taxon>Georgenia</taxon>
    </lineage>
</organism>
<sequence length="304" mass="31593">MSQPSINLHGAVDLSALARPPQSPSAPAGDATEAPVVVDVTEATFQQTVELSMRVPVVVEVSAAYAGGPSAVLDKVVTDLGGRVQLARVDVETSPQIAQAFQVQAVPTVVAIVRGQPVPLYQGDYPEEQLRAVIDELLRVAAQAGVTGTVSGSGAEEEPAAPEEPPLPPLHAEALDAIEREDYPAAADAYRRALKENPADHEASAALAQVELIIRTASSGGLQAITDAEGVAPTDVAAHLAAADAEIAAGRPQAAFDRLIAVVRATAGEDREEARKRIVEYFEIVGNADPAVADARRNLASALY</sequence>
<reference evidence="5 6" key="1">
    <citation type="submission" date="2016-10" db="EMBL/GenBank/DDBJ databases">
        <authorList>
            <person name="Cai Z."/>
        </authorList>
    </citation>
    <scope>NUCLEOTIDE SEQUENCE [LARGE SCALE GENOMIC DNA]</scope>
    <source>
        <strain evidence="5 6">CGMCC 1.10826</strain>
    </source>
</reference>
<dbReference type="Pfam" id="PF00085">
    <property type="entry name" value="Thioredoxin"/>
    <property type="match status" value="1"/>
</dbReference>
<name>A0A2Y9AC33_9MICO</name>
<keyword evidence="6" id="KW-1185">Reference proteome</keyword>
<evidence type="ECO:0000256" key="1">
    <source>
        <dbReference type="ARBA" id="ARBA00008987"/>
    </source>
</evidence>
<dbReference type="OrthoDB" id="5181746at2"/>
<dbReference type="InterPro" id="IPR011990">
    <property type="entry name" value="TPR-like_helical_dom_sf"/>
</dbReference>
<evidence type="ECO:0000256" key="2">
    <source>
        <dbReference type="ARBA" id="ARBA00023284"/>
    </source>
</evidence>
<accession>A0A2Y9AC33</accession>
<dbReference type="Proteomes" id="UP000250222">
    <property type="component" value="Unassembled WGS sequence"/>
</dbReference>
<dbReference type="EMBL" id="UETB01000003">
    <property type="protein sequence ID" value="SSA39877.1"/>
    <property type="molecule type" value="Genomic_DNA"/>
</dbReference>
<dbReference type="PANTHER" id="PTHR45663:SF11">
    <property type="entry name" value="GEO12009P1"/>
    <property type="match status" value="1"/>
</dbReference>
<feature type="domain" description="Thioredoxin" evidence="4">
    <location>
        <begin position="37"/>
        <end position="135"/>
    </location>
</feature>
<dbReference type="InterPro" id="IPR036249">
    <property type="entry name" value="Thioredoxin-like_sf"/>
</dbReference>
<dbReference type="PANTHER" id="PTHR45663">
    <property type="entry name" value="GEO12009P1"/>
    <property type="match status" value="1"/>
</dbReference>
<keyword evidence="2" id="KW-0676">Redox-active center</keyword>
<dbReference type="GO" id="GO:0005737">
    <property type="term" value="C:cytoplasm"/>
    <property type="evidence" value="ECO:0007669"/>
    <property type="project" value="TreeGrafter"/>
</dbReference>
<dbReference type="Gene3D" id="3.40.30.10">
    <property type="entry name" value="Glutaredoxin"/>
    <property type="match status" value="1"/>
</dbReference>
<comment type="similarity">
    <text evidence="1">Belongs to the thioredoxin family.</text>
</comment>
<dbReference type="RefSeq" id="WP_110851735.1">
    <property type="nucleotide sequence ID" value="NZ_QKLZ01000003.1"/>
</dbReference>
<dbReference type="GO" id="GO:0006950">
    <property type="term" value="P:response to stress"/>
    <property type="evidence" value="ECO:0007669"/>
    <property type="project" value="UniProtKB-ARBA"/>
</dbReference>
<protein>
    <submittedName>
        <fullName evidence="5">Putative thioredoxin</fullName>
    </submittedName>
</protein>
<evidence type="ECO:0000256" key="3">
    <source>
        <dbReference type="SAM" id="MobiDB-lite"/>
    </source>
</evidence>
<feature type="region of interest" description="Disordered" evidence="3">
    <location>
        <begin position="1"/>
        <end position="33"/>
    </location>
</feature>
<dbReference type="GO" id="GO:0015035">
    <property type="term" value="F:protein-disulfide reductase activity"/>
    <property type="evidence" value="ECO:0007669"/>
    <property type="project" value="TreeGrafter"/>
</dbReference>
<dbReference type="SUPFAM" id="SSF48452">
    <property type="entry name" value="TPR-like"/>
    <property type="match status" value="1"/>
</dbReference>
<evidence type="ECO:0000259" key="4">
    <source>
        <dbReference type="Pfam" id="PF00085"/>
    </source>
</evidence>
<evidence type="ECO:0000313" key="5">
    <source>
        <dbReference type="EMBL" id="SSA39877.1"/>
    </source>
</evidence>
<evidence type="ECO:0000313" key="6">
    <source>
        <dbReference type="Proteomes" id="UP000250222"/>
    </source>
</evidence>
<dbReference type="SUPFAM" id="SSF52833">
    <property type="entry name" value="Thioredoxin-like"/>
    <property type="match status" value="1"/>
</dbReference>
<proteinExistence type="inferred from homology"/>
<dbReference type="InterPro" id="IPR013766">
    <property type="entry name" value="Thioredoxin_domain"/>
</dbReference>
<feature type="region of interest" description="Disordered" evidence="3">
    <location>
        <begin position="148"/>
        <end position="168"/>
    </location>
</feature>
<gene>
    <name evidence="5" type="ORF">SAMN05216184_10358</name>
</gene>
<dbReference type="AlphaFoldDB" id="A0A2Y9AC33"/>
<dbReference type="CDD" id="cd02956">
    <property type="entry name" value="ybbN"/>
    <property type="match status" value="1"/>
</dbReference>
<dbReference type="Pfam" id="PF14561">
    <property type="entry name" value="TPR_20"/>
    <property type="match status" value="1"/>
</dbReference>